<dbReference type="EMBL" id="LZMZ01000053">
    <property type="protein sequence ID" value="OBX73093.1"/>
    <property type="molecule type" value="Genomic_DNA"/>
</dbReference>
<evidence type="ECO:0000256" key="7">
    <source>
        <dbReference type="RuleBase" id="RU000481"/>
    </source>
</evidence>
<dbReference type="NCBIfam" id="NF006719">
    <property type="entry name" value="PRK09257.1"/>
    <property type="match status" value="1"/>
</dbReference>
<evidence type="ECO:0000256" key="6">
    <source>
        <dbReference type="ARBA" id="ARBA00022898"/>
    </source>
</evidence>
<feature type="domain" description="Aminotransferase class I/classII large" evidence="8">
    <location>
        <begin position="27"/>
        <end position="391"/>
    </location>
</feature>
<dbReference type="GO" id="GO:0033585">
    <property type="term" value="P:L-phenylalanine biosynthetic process from chorismate via phenylpyruvate"/>
    <property type="evidence" value="ECO:0007669"/>
    <property type="project" value="TreeGrafter"/>
</dbReference>
<gene>
    <name evidence="10" type="primary">tyrB</name>
    <name evidence="9" type="ORF">A9308_01215</name>
    <name evidence="10" type="ORF">NCTC11091_01128</name>
</gene>
<keyword evidence="6" id="KW-0663">Pyridoxal phosphate</keyword>
<dbReference type="InterPro" id="IPR015422">
    <property type="entry name" value="PyrdxlP-dep_Trfase_small"/>
</dbReference>
<dbReference type="Proteomes" id="UP000255193">
    <property type="component" value="Unassembled WGS sequence"/>
</dbReference>
<dbReference type="PANTHER" id="PTHR11879">
    <property type="entry name" value="ASPARTATE AMINOTRANSFERASE"/>
    <property type="match status" value="1"/>
</dbReference>
<evidence type="ECO:0000313" key="12">
    <source>
        <dbReference type="Proteomes" id="UP000255193"/>
    </source>
</evidence>
<dbReference type="AlphaFoldDB" id="A0A1B8Q8Q5"/>
<reference evidence="10 12" key="2">
    <citation type="submission" date="2018-06" db="EMBL/GenBank/DDBJ databases">
        <authorList>
            <consortium name="Pathogen Informatics"/>
            <person name="Doyle S."/>
        </authorList>
    </citation>
    <scope>NUCLEOTIDE SEQUENCE [LARGE SCALE GENOMIC DNA]</scope>
    <source>
        <strain evidence="10 12">NCTC11091</strain>
    </source>
</reference>
<dbReference type="InterPro" id="IPR015424">
    <property type="entry name" value="PyrdxlP-dep_Trfase"/>
</dbReference>
<evidence type="ECO:0000256" key="1">
    <source>
        <dbReference type="ARBA" id="ARBA00001933"/>
    </source>
</evidence>
<dbReference type="PRINTS" id="PR00799">
    <property type="entry name" value="TRANSAMINASE"/>
</dbReference>
<dbReference type="Proteomes" id="UP000092508">
    <property type="component" value="Unassembled WGS sequence"/>
</dbReference>
<proteinExistence type="inferred from homology"/>
<evidence type="ECO:0000313" key="11">
    <source>
        <dbReference type="Proteomes" id="UP000092508"/>
    </source>
</evidence>
<dbReference type="Gene3D" id="3.90.1150.10">
    <property type="entry name" value="Aspartate Aminotransferase, domain 1"/>
    <property type="match status" value="1"/>
</dbReference>
<evidence type="ECO:0000256" key="4">
    <source>
        <dbReference type="ARBA" id="ARBA00022576"/>
    </source>
</evidence>
<evidence type="ECO:0000256" key="5">
    <source>
        <dbReference type="ARBA" id="ARBA00022679"/>
    </source>
</evidence>
<comment type="similarity">
    <text evidence="2 7">Belongs to the class-I pyridoxal-phosphate-dependent aminotransferase family.</text>
</comment>
<accession>A0A1B8Q8Q5</accession>
<dbReference type="InterPro" id="IPR004839">
    <property type="entry name" value="Aminotransferase_I/II_large"/>
</dbReference>
<comment type="cofactor">
    <cofactor evidence="1 7">
        <name>pyridoxal 5'-phosphate</name>
        <dbReference type="ChEBI" id="CHEBI:597326"/>
    </cofactor>
</comment>
<dbReference type="FunFam" id="3.90.1150.10:FF:000001">
    <property type="entry name" value="Aspartate aminotransferase"/>
    <property type="match status" value="1"/>
</dbReference>
<dbReference type="OrthoDB" id="9766445at2"/>
<reference evidence="9 11" key="1">
    <citation type="submission" date="2016-06" db="EMBL/GenBank/DDBJ databases">
        <title>Draft genome of Moraxella atlantae CCUG 66109.</title>
        <authorList>
            <person name="Salva-Serra F."/>
            <person name="Engstrom-Jakobsson H."/>
            <person name="Thorell K."/>
            <person name="Gonzales-Siles L."/>
            <person name="Karlsson R."/>
            <person name="Boulund F."/>
            <person name="Engstrand L."/>
            <person name="Kristiansson E."/>
            <person name="Moore E."/>
        </authorList>
    </citation>
    <scope>NUCLEOTIDE SEQUENCE [LARGE SCALE GENOMIC DNA]</scope>
    <source>
        <strain evidence="9 11">CCUG 66109</strain>
    </source>
</reference>
<dbReference type="Pfam" id="PF00155">
    <property type="entry name" value="Aminotran_1_2"/>
    <property type="match status" value="1"/>
</dbReference>
<dbReference type="PROSITE" id="PS00105">
    <property type="entry name" value="AA_TRANSFER_CLASS_1"/>
    <property type="match status" value="1"/>
</dbReference>
<dbReference type="GO" id="GO:0005829">
    <property type="term" value="C:cytosol"/>
    <property type="evidence" value="ECO:0007669"/>
    <property type="project" value="TreeGrafter"/>
</dbReference>
<dbReference type="EMBL" id="UGQA01000001">
    <property type="protein sequence ID" value="STY95334.1"/>
    <property type="molecule type" value="Genomic_DNA"/>
</dbReference>
<dbReference type="FunFam" id="3.40.640.10:FF:000015">
    <property type="entry name" value="Aspartate aminotransferase"/>
    <property type="match status" value="1"/>
</dbReference>
<dbReference type="PANTHER" id="PTHR11879:SF37">
    <property type="entry name" value="AROMATIC-AMINO-ACID AMINOTRANSFERASE"/>
    <property type="match status" value="1"/>
</dbReference>
<dbReference type="InterPro" id="IPR004838">
    <property type="entry name" value="NHTrfase_class1_PyrdxlP-BS"/>
</dbReference>
<dbReference type="EC" id="2.6.1.-" evidence="7"/>
<dbReference type="Gene3D" id="3.40.640.10">
    <property type="entry name" value="Type I PLP-dependent aspartate aminotransferase-like (Major domain)"/>
    <property type="match status" value="1"/>
</dbReference>
<dbReference type="GO" id="GO:0030170">
    <property type="term" value="F:pyridoxal phosphate binding"/>
    <property type="evidence" value="ECO:0007669"/>
    <property type="project" value="InterPro"/>
</dbReference>
<evidence type="ECO:0000313" key="10">
    <source>
        <dbReference type="EMBL" id="STY95334.1"/>
    </source>
</evidence>
<dbReference type="InterPro" id="IPR000796">
    <property type="entry name" value="Asp_trans"/>
</dbReference>
<evidence type="ECO:0000256" key="3">
    <source>
        <dbReference type="ARBA" id="ARBA00011738"/>
    </source>
</evidence>
<dbReference type="RefSeq" id="WP_067055177.1">
    <property type="nucleotide sequence ID" value="NZ_CP171132.1"/>
</dbReference>
<dbReference type="InterPro" id="IPR015421">
    <property type="entry name" value="PyrdxlP-dep_Trfase_major"/>
</dbReference>
<comment type="subunit">
    <text evidence="3">Homodimer.</text>
</comment>
<dbReference type="CDD" id="cd00609">
    <property type="entry name" value="AAT_like"/>
    <property type="match status" value="1"/>
</dbReference>
<dbReference type="STRING" id="34059.A9308_01215"/>
<dbReference type="SUPFAM" id="SSF53383">
    <property type="entry name" value="PLP-dependent transferases"/>
    <property type="match status" value="1"/>
</dbReference>
<evidence type="ECO:0000256" key="2">
    <source>
        <dbReference type="ARBA" id="ARBA00007441"/>
    </source>
</evidence>
<evidence type="ECO:0000313" key="9">
    <source>
        <dbReference type="EMBL" id="OBX73093.1"/>
    </source>
</evidence>
<keyword evidence="4 7" id="KW-0032">Aminotransferase</keyword>
<protein>
    <recommendedName>
        <fullName evidence="7">Aminotransferase</fullName>
        <ecNumber evidence="7">2.6.1.-</ecNumber>
    </recommendedName>
</protein>
<keyword evidence="5 7" id="KW-0808">Transferase</keyword>
<dbReference type="GO" id="GO:0042802">
    <property type="term" value="F:identical protein binding"/>
    <property type="evidence" value="ECO:0007669"/>
    <property type="project" value="TreeGrafter"/>
</dbReference>
<dbReference type="GO" id="GO:0004838">
    <property type="term" value="F:L-tyrosine-2-oxoglutarate transaminase activity"/>
    <property type="evidence" value="ECO:0007669"/>
    <property type="project" value="TreeGrafter"/>
</dbReference>
<organism evidence="9 11">
    <name type="scientific">Faucicola atlantae</name>
    <dbReference type="NCBI Taxonomy" id="34059"/>
    <lineage>
        <taxon>Bacteria</taxon>
        <taxon>Pseudomonadati</taxon>
        <taxon>Pseudomonadota</taxon>
        <taxon>Gammaproteobacteria</taxon>
        <taxon>Moraxellales</taxon>
        <taxon>Moraxellaceae</taxon>
        <taxon>Faucicola</taxon>
    </lineage>
</organism>
<sequence>MFSHLTAYAGDPILGLMQKHDEDLRGDKVNLGVGVYYDDDGRLPVLESVKQAEERIANPIKPRPYLPMDGLPGYRAACQRLLFGKDAQVIKDGRVATVATIGGSGALKVGADFIHAWFPEAKCYVSDPTWGNHIGIFEGSGFEVGKYPYYDPATNGVRIDDMLAFLDKLNPNDVVLLHPCCHNPTGVDLTREQWDQVLDVIKNKRLLAFMDIAYQGFGEDMDADAYAIRRAAELGLSFFVSNSFSKNLSLYGERVGGLSVVCQDAAQAKLVHGQLKYTIRRIYSSPASHGGHVVDIVMNDDALFEQWVGEVYVMRDRIRAMRAQLREALEQKVAGRSFEYLTKQNGMFSFTGLTPEQVQRLQDDFAVYMVGNGRMCVAGLNSRNIDYIANAMAAVLANDNA</sequence>
<evidence type="ECO:0000259" key="8">
    <source>
        <dbReference type="Pfam" id="PF00155"/>
    </source>
</evidence>
<name>A0A1B8Q8Q5_9GAMM</name>